<gene>
    <name evidence="2" type="ORF">HPBE_LOCUS12021</name>
</gene>
<proteinExistence type="predicted"/>
<dbReference type="AlphaFoldDB" id="A0A183FUV0"/>
<reference evidence="2 3" key="1">
    <citation type="submission" date="2018-11" db="EMBL/GenBank/DDBJ databases">
        <authorList>
            <consortium name="Pathogen Informatics"/>
        </authorList>
    </citation>
    <scope>NUCLEOTIDE SEQUENCE [LARGE SCALE GENOMIC DNA]</scope>
</reference>
<accession>A0A183FUV0</accession>
<dbReference type="Proteomes" id="UP000050761">
    <property type="component" value="Unassembled WGS sequence"/>
</dbReference>
<protein>
    <submittedName>
        <fullName evidence="2 4">Uncharacterized protein</fullName>
    </submittedName>
</protein>
<sequence>MHIKLQDEQNDRQRTLENEVRRTLFQIQCSHSELRNANPLSSALLLPGRGDVIAENEIMEELQIDDAVVNNVADDDAGERVEVDLHAEEEGLDARENAGDVANEVQQDCTDASRAPKGRAR</sequence>
<evidence type="ECO:0000256" key="1">
    <source>
        <dbReference type="SAM" id="MobiDB-lite"/>
    </source>
</evidence>
<keyword evidence="3" id="KW-1185">Reference proteome</keyword>
<accession>A0A3P7YQJ5</accession>
<evidence type="ECO:0000313" key="2">
    <source>
        <dbReference type="EMBL" id="VDO90626.1"/>
    </source>
</evidence>
<evidence type="ECO:0000313" key="3">
    <source>
        <dbReference type="Proteomes" id="UP000050761"/>
    </source>
</evidence>
<evidence type="ECO:0000313" key="4">
    <source>
        <dbReference type="WBParaSite" id="HPBE_0001201501-mRNA-1"/>
    </source>
</evidence>
<organism evidence="3 4">
    <name type="scientific">Heligmosomoides polygyrus</name>
    <name type="common">Parasitic roundworm</name>
    <dbReference type="NCBI Taxonomy" id="6339"/>
    <lineage>
        <taxon>Eukaryota</taxon>
        <taxon>Metazoa</taxon>
        <taxon>Ecdysozoa</taxon>
        <taxon>Nematoda</taxon>
        <taxon>Chromadorea</taxon>
        <taxon>Rhabditida</taxon>
        <taxon>Rhabditina</taxon>
        <taxon>Rhabditomorpha</taxon>
        <taxon>Strongyloidea</taxon>
        <taxon>Heligmosomidae</taxon>
        <taxon>Heligmosomoides</taxon>
    </lineage>
</organism>
<reference evidence="4" key="2">
    <citation type="submission" date="2019-09" db="UniProtKB">
        <authorList>
            <consortium name="WormBaseParasite"/>
        </authorList>
    </citation>
    <scope>IDENTIFICATION</scope>
</reference>
<dbReference type="WBParaSite" id="HPBE_0001201501-mRNA-1">
    <property type="protein sequence ID" value="HPBE_0001201501-mRNA-1"/>
    <property type="gene ID" value="HPBE_0001201501"/>
</dbReference>
<name>A0A183FUV0_HELPZ</name>
<dbReference type="EMBL" id="UZAH01027325">
    <property type="protein sequence ID" value="VDO90626.1"/>
    <property type="molecule type" value="Genomic_DNA"/>
</dbReference>
<feature type="region of interest" description="Disordered" evidence="1">
    <location>
        <begin position="94"/>
        <end position="121"/>
    </location>
</feature>